<keyword evidence="5" id="KW-1185">Reference proteome</keyword>
<dbReference type="InterPro" id="IPR046947">
    <property type="entry name" value="LytR-like"/>
</dbReference>
<evidence type="ECO:0000259" key="2">
    <source>
        <dbReference type="PROSITE" id="PS50110"/>
    </source>
</evidence>
<dbReference type="PROSITE" id="PS50110">
    <property type="entry name" value="RESPONSE_REGULATORY"/>
    <property type="match status" value="1"/>
</dbReference>
<evidence type="ECO:0000313" key="4">
    <source>
        <dbReference type="EMBL" id="MFD2561467.1"/>
    </source>
</evidence>
<dbReference type="EMBL" id="JBHULE010000002">
    <property type="protein sequence ID" value="MFD2561467.1"/>
    <property type="molecule type" value="Genomic_DNA"/>
</dbReference>
<dbReference type="PANTHER" id="PTHR37299">
    <property type="entry name" value="TRANSCRIPTIONAL REGULATOR-RELATED"/>
    <property type="match status" value="1"/>
</dbReference>
<name>A0ABW5LAK7_9FLAO</name>
<dbReference type="Pfam" id="PF00072">
    <property type="entry name" value="Response_reg"/>
    <property type="match status" value="1"/>
</dbReference>
<dbReference type="SUPFAM" id="SSF52172">
    <property type="entry name" value="CheY-like"/>
    <property type="match status" value="1"/>
</dbReference>
<dbReference type="SMART" id="SM00448">
    <property type="entry name" value="REC"/>
    <property type="match status" value="1"/>
</dbReference>
<dbReference type="PANTHER" id="PTHR37299:SF1">
    <property type="entry name" value="STAGE 0 SPORULATION PROTEIN A HOMOLOG"/>
    <property type="match status" value="1"/>
</dbReference>
<proteinExistence type="predicted"/>
<protein>
    <submittedName>
        <fullName evidence="4">LytR/AlgR family response regulator transcription factor</fullName>
    </submittedName>
</protein>
<dbReference type="Proteomes" id="UP001597319">
    <property type="component" value="Unassembled WGS sequence"/>
</dbReference>
<reference evidence="5" key="1">
    <citation type="journal article" date="2019" name="Int. J. Syst. Evol. Microbiol.">
        <title>The Global Catalogue of Microorganisms (GCM) 10K type strain sequencing project: providing services to taxonomists for standard genome sequencing and annotation.</title>
        <authorList>
            <consortium name="The Broad Institute Genomics Platform"/>
            <consortium name="The Broad Institute Genome Sequencing Center for Infectious Disease"/>
            <person name="Wu L."/>
            <person name="Ma J."/>
        </authorList>
    </citation>
    <scope>NUCLEOTIDE SEQUENCE [LARGE SCALE GENOMIC DNA]</scope>
    <source>
        <strain evidence="5">KCTC 52274</strain>
    </source>
</reference>
<dbReference type="Gene3D" id="2.40.50.1020">
    <property type="entry name" value="LytTr DNA-binding domain"/>
    <property type="match status" value="1"/>
</dbReference>
<dbReference type="InterPro" id="IPR007492">
    <property type="entry name" value="LytTR_DNA-bd_dom"/>
</dbReference>
<dbReference type="InterPro" id="IPR011006">
    <property type="entry name" value="CheY-like_superfamily"/>
</dbReference>
<dbReference type="RefSeq" id="WP_378289194.1">
    <property type="nucleotide sequence ID" value="NZ_JBHULE010000002.1"/>
</dbReference>
<evidence type="ECO:0000259" key="3">
    <source>
        <dbReference type="PROSITE" id="PS50930"/>
    </source>
</evidence>
<dbReference type="Gene3D" id="3.40.50.2300">
    <property type="match status" value="1"/>
</dbReference>
<dbReference type="SMART" id="SM00850">
    <property type="entry name" value="LytTR"/>
    <property type="match status" value="1"/>
</dbReference>
<feature type="domain" description="HTH LytTR-type" evidence="3">
    <location>
        <begin position="151"/>
        <end position="258"/>
    </location>
</feature>
<feature type="domain" description="Response regulatory" evidence="2">
    <location>
        <begin position="3"/>
        <end position="116"/>
    </location>
</feature>
<gene>
    <name evidence="4" type="ORF">ACFSR1_02220</name>
</gene>
<comment type="caution">
    <text evidence="4">The sequence shown here is derived from an EMBL/GenBank/DDBJ whole genome shotgun (WGS) entry which is preliminary data.</text>
</comment>
<sequence>MIKVVIIEDEAPAVKKLKNYLDKTDEPLVIVKEIATVTEALNYFQTQPDIDLIFSDIELRDGNVFEVYNQIKIVAPIIFITAYDQFWMNAFETSGIEYLLKPFSFARFEKALQKYDSLKNNLTTNQNDIFKKLDDYYQSKLELKPTYKEYIPIKSNSGIYFLKTEDVVFFQADYGIISAYDSANKKHLLNQTSLKEINEMLNPSDFFKINRSELVNRNYIEKINRYAKNTVAIHVKLKSHILKTSQASTAQFNSWMGL</sequence>
<evidence type="ECO:0000313" key="5">
    <source>
        <dbReference type="Proteomes" id="UP001597319"/>
    </source>
</evidence>
<organism evidence="4 5">
    <name type="scientific">Aquimarina rubra</name>
    <dbReference type="NCBI Taxonomy" id="1920033"/>
    <lineage>
        <taxon>Bacteria</taxon>
        <taxon>Pseudomonadati</taxon>
        <taxon>Bacteroidota</taxon>
        <taxon>Flavobacteriia</taxon>
        <taxon>Flavobacteriales</taxon>
        <taxon>Flavobacteriaceae</taxon>
        <taxon>Aquimarina</taxon>
    </lineage>
</organism>
<accession>A0ABW5LAK7</accession>
<dbReference type="PROSITE" id="PS50930">
    <property type="entry name" value="HTH_LYTTR"/>
    <property type="match status" value="1"/>
</dbReference>
<dbReference type="Pfam" id="PF04397">
    <property type="entry name" value="LytTR"/>
    <property type="match status" value="1"/>
</dbReference>
<dbReference type="InterPro" id="IPR001789">
    <property type="entry name" value="Sig_transdc_resp-reg_receiver"/>
</dbReference>
<feature type="modified residue" description="4-aspartylphosphate" evidence="1">
    <location>
        <position position="56"/>
    </location>
</feature>
<evidence type="ECO:0000256" key="1">
    <source>
        <dbReference type="PROSITE-ProRule" id="PRU00169"/>
    </source>
</evidence>
<keyword evidence="1" id="KW-0597">Phosphoprotein</keyword>